<reference evidence="2" key="1">
    <citation type="submission" date="2014-11" db="EMBL/GenBank/DDBJ databases">
        <authorList>
            <person name="Amaro Gonzalez C."/>
        </authorList>
    </citation>
    <scope>NUCLEOTIDE SEQUENCE</scope>
</reference>
<dbReference type="AlphaFoldDB" id="A0A0E9SRJ8"/>
<dbReference type="EMBL" id="GBXM01064715">
    <property type="protein sequence ID" value="JAH43862.1"/>
    <property type="molecule type" value="Transcribed_RNA"/>
</dbReference>
<evidence type="ECO:0000313" key="2">
    <source>
        <dbReference type="EMBL" id="JAH43862.1"/>
    </source>
</evidence>
<sequence length="29" mass="3249">MLPPSEEKSFADGLLHGVTILILLWFSAY</sequence>
<evidence type="ECO:0000256" key="1">
    <source>
        <dbReference type="SAM" id="Phobius"/>
    </source>
</evidence>
<protein>
    <submittedName>
        <fullName evidence="2">Uncharacterized protein</fullName>
    </submittedName>
</protein>
<keyword evidence="1" id="KW-1133">Transmembrane helix</keyword>
<reference evidence="2" key="2">
    <citation type="journal article" date="2015" name="Fish Shellfish Immunol.">
        <title>Early steps in the European eel (Anguilla anguilla)-Vibrio vulnificus interaction in the gills: Role of the RtxA13 toxin.</title>
        <authorList>
            <person name="Callol A."/>
            <person name="Pajuelo D."/>
            <person name="Ebbesson L."/>
            <person name="Teles M."/>
            <person name="MacKenzie S."/>
            <person name="Amaro C."/>
        </authorList>
    </citation>
    <scope>NUCLEOTIDE SEQUENCE</scope>
</reference>
<proteinExistence type="predicted"/>
<name>A0A0E9SRJ8_ANGAN</name>
<keyword evidence="1" id="KW-0472">Membrane</keyword>
<keyword evidence="1" id="KW-0812">Transmembrane</keyword>
<organism evidence="2">
    <name type="scientific">Anguilla anguilla</name>
    <name type="common">European freshwater eel</name>
    <name type="synonym">Muraena anguilla</name>
    <dbReference type="NCBI Taxonomy" id="7936"/>
    <lineage>
        <taxon>Eukaryota</taxon>
        <taxon>Metazoa</taxon>
        <taxon>Chordata</taxon>
        <taxon>Craniata</taxon>
        <taxon>Vertebrata</taxon>
        <taxon>Euteleostomi</taxon>
        <taxon>Actinopterygii</taxon>
        <taxon>Neopterygii</taxon>
        <taxon>Teleostei</taxon>
        <taxon>Anguilliformes</taxon>
        <taxon>Anguillidae</taxon>
        <taxon>Anguilla</taxon>
    </lineage>
</organism>
<accession>A0A0E9SRJ8</accession>
<feature type="transmembrane region" description="Helical" evidence="1">
    <location>
        <begin position="9"/>
        <end position="28"/>
    </location>
</feature>